<protein>
    <submittedName>
        <fullName evidence="2">Guanine-specific ribonuclease N1/T1</fullName>
    </submittedName>
</protein>
<proteinExistence type="predicted"/>
<evidence type="ECO:0000313" key="3">
    <source>
        <dbReference type="Proteomes" id="UP001148299"/>
    </source>
</evidence>
<evidence type="ECO:0000256" key="1">
    <source>
        <dbReference type="SAM" id="MobiDB-lite"/>
    </source>
</evidence>
<feature type="region of interest" description="Disordered" evidence="1">
    <location>
        <begin position="1"/>
        <end position="71"/>
    </location>
</feature>
<dbReference type="EMBL" id="JAPZBR010000003">
    <property type="protein sequence ID" value="KAJ5357522.1"/>
    <property type="molecule type" value="Genomic_DNA"/>
</dbReference>
<accession>A0A9W9UU74</accession>
<dbReference type="Proteomes" id="UP001148299">
    <property type="component" value="Unassembled WGS sequence"/>
</dbReference>
<reference evidence="2" key="1">
    <citation type="submission" date="2022-12" db="EMBL/GenBank/DDBJ databases">
        <authorList>
            <person name="Petersen C."/>
        </authorList>
    </citation>
    <scope>NUCLEOTIDE SEQUENCE</scope>
    <source>
        <strain evidence="2">IBT 35675</strain>
    </source>
</reference>
<sequence length="71" mass="8249">MAKRRKTAAKRANASGQAFWHTNNSNLSREENKIPQATVQEEQLQRAPAPENPRLSRYPYKYLNLDEDEYG</sequence>
<dbReference type="AlphaFoldDB" id="A0A9W9UU74"/>
<name>A0A9W9UU74_PENBR</name>
<organism evidence="2 3">
    <name type="scientific">Penicillium brevicompactum</name>
    <dbReference type="NCBI Taxonomy" id="5074"/>
    <lineage>
        <taxon>Eukaryota</taxon>
        <taxon>Fungi</taxon>
        <taxon>Dikarya</taxon>
        <taxon>Ascomycota</taxon>
        <taxon>Pezizomycotina</taxon>
        <taxon>Eurotiomycetes</taxon>
        <taxon>Eurotiomycetidae</taxon>
        <taxon>Eurotiales</taxon>
        <taxon>Aspergillaceae</taxon>
        <taxon>Penicillium</taxon>
    </lineage>
</organism>
<keyword evidence="3" id="KW-1185">Reference proteome</keyword>
<reference evidence="2" key="2">
    <citation type="journal article" date="2023" name="IMA Fungus">
        <title>Comparative genomic study of the Penicillium genus elucidates a diverse pangenome and 15 lateral gene transfer events.</title>
        <authorList>
            <person name="Petersen C."/>
            <person name="Sorensen T."/>
            <person name="Nielsen M.R."/>
            <person name="Sondergaard T.E."/>
            <person name="Sorensen J.L."/>
            <person name="Fitzpatrick D.A."/>
            <person name="Frisvad J.C."/>
            <person name="Nielsen K.L."/>
        </authorList>
    </citation>
    <scope>NUCLEOTIDE SEQUENCE</scope>
    <source>
        <strain evidence="2">IBT 35675</strain>
    </source>
</reference>
<evidence type="ECO:0000313" key="2">
    <source>
        <dbReference type="EMBL" id="KAJ5357522.1"/>
    </source>
</evidence>
<gene>
    <name evidence="2" type="ORF">N7541_004680</name>
</gene>
<comment type="caution">
    <text evidence="2">The sequence shown here is derived from an EMBL/GenBank/DDBJ whole genome shotgun (WGS) entry which is preliminary data.</text>
</comment>